<protein>
    <submittedName>
        <fullName evidence="2">Uncharacterized protein</fullName>
    </submittedName>
</protein>
<proteinExistence type="predicted"/>
<accession>A0A444PVC1</accession>
<keyword evidence="1" id="KW-1133">Transmembrane helix</keyword>
<organism evidence="2 3">
    <name type="scientific">Labedella phragmitis</name>
    <dbReference type="NCBI Taxonomy" id="2498849"/>
    <lineage>
        <taxon>Bacteria</taxon>
        <taxon>Bacillati</taxon>
        <taxon>Actinomycetota</taxon>
        <taxon>Actinomycetes</taxon>
        <taxon>Micrococcales</taxon>
        <taxon>Microbacteriaceae</taxon>
        <taxon>Labedella</taxon>
    </lineage>
</organism>
<feature type="transmembrane region" description="Helical" evidence="1">
    <location>
        <begin position="70"/>
        <end position="92"/>
    </location>
</feature>
<keyword evidence="3" id="KW-1185">Reference proteome</keyword>
<keyword evidence="1" id="KW-0472">Membrane</keyword>
<evidence type="ECO:0000313" key="3">
    <source>
        <dbReference type="Proteomes" id="UP000288547"/>
    </source>
</evidence>
<keyword evidence="1" id="KW-0812">Transmembrane</keyword>
<feature type="transmembrane region" description="Helical" evidence="1">
    <location>
        <begin position="37"/>
        <end position="58"/>
    </location>
</feature>
<dbReference type="EMBL" id="RZNB01000002">
    <property type="protein sequence ID" value="RWZ51817.1"/>
    <property type="molecule type" value="Genomic_DNA"/>
</dbReference>
<evidence type="ECO:0000313" key="2">
    <source>
        <dbReference type="EMBL" id="RWZ51817.1"/>
    </source>
</evidence>
<dbReference type="AlphaFoldDB" id="A0A444PVC1"/>
<comment type="caution">
    <text evidence="2">The sequence shown here is derived from an EMBL/GenBank/DDBJ whole genome shotgun (WGS) entry which is preliminary data.</text>
</comment>
<gene>
    <name evidence="2" type="ORF">ELQ90_06905</name>
</gene>
<name>A0A444PVC1_9MICO</name>
<sequence>MTLVLIVTCGFYALVVSLSDAGGIGIGTALFLPYAHALAAVFVGPACVMGTLAGLATIGLSRRGRMSLQIWSTATISALCVVGVLAVAQFPFEWYASEPLELDGVGPLHPLAAIGGYSALLIALTSILATVGRRYIWTRAPAPERHRVVETDAVLPPGG</sequence>
<dbReference type="Proteomes" id="UP000288547">
    <property type="component" value="Unassembled WGS sequence"/>
</dbReference>
<evidence type="ECO:0000256" key="1">
    <source>
        <dbReference type="SAM" id="Phobius"/>
    </source>
</evidence>
<feature type="transmembrane region" description="Helical" evidence="1">
    <location>
        <begin position="112"/>
        <end position="131"/>
    </location>
</feature>
<dbReference type="RefSeq" id="WP_128494530.1">
    <property type="nucleotide sequence ID" value="NZ_RZNB01000002.1"/>
</dbReference>
<reference evidence="2 3" key="1">
    <citation type="submission" date="2018-12" db="EMBL/GenBank/DDBJ databases">
        <authorList>
            <person name="Li F."/>
        </authorList>
    </citation>
    <scope>NUCLEOTIDE SEQUENCE [LARGE SCALE GENOMIC DNA]</scope>
    <source>
        <strain evidence="2 3">11W25H-1</strain>
    </source>
</reference>